<gene>
    <name evidence="1" type="ORF">MTTB_06790</name>
</gene>
<name>A0ABM7YB52_9EURY</name>
<sequence>MIIVSLIIIAVAVILWKSPTQRVAQPTVLTLENNAGDIGLIPSS</sequence>
<evidence type="ECO:0000313" key="2">
    <source>
        <dbReference type="Proteomes" id="UP000831817"/>
    </source>
</evidence>
<dbReference type="EMBL" id="AP025698">
    <property type="protein sequence ID" value="BDH79300.1"/>
    <property type="molecule type" value="Genomic_DNA"/>
</dbReference>
<reference evidence="1 2" key="1">
    <citation type="submission" date="2022-04" db="EMBL/GenBank/DDBJ databases">
        <title>Complete genome of Methanothermobacter tenebrarum strain RMAS.</title>
        <authorList>
            <person name="Nakamura K."/>
            <person name="Oshima K."/>
            <person name="Hattori M."/>
            <person name="Kamagata Y."/>
            <person name="Takamizawa K."/>
        </authorList>
    </citation>
    <scope>NUCLEOTIDE SEQUENCE [LARGE SCALE GENOMIC DNA]</scope>
    <source>
        <strain evidence="1 2">RMAS</strain>
    </source>
</reference>
<accession>A0ABM7YB52</accession>
<proteinExistence type="predicted"/>
<organism evidence="1 2">
    <name type="scientific">Methanothermobacter tenebrarum</name>
    <dbReference type="NCBI Taxonomy" id="680118"/>
    <lineage>
        <taxon>Archaea</taxon>
        <taxon>Methanobacteriati</taxon>
        <taxon>Methanobacteriota</taxon>
        <taxon>Methanomada group</taxon>
        <taxon>Methanobacteria</taxon>
        <taxon>Methanobacteriales</taxon>
        <taxon>Methanobacteriaceae</taxon>
        <taxon>Methanothermobacter</taxon>
    </lineage>
</organism>
<dbReference type="GeneID" id="80789983"/>
<dbReference type="RefSeq" id="WP_282570383.1">
    <property type="nucleotide sequence ID" value="NZ_AP025698.1"/>
</dbReference>
<evidence type="ECO:0000313" key="1">
    <source>
        <dbReference type="EMBL" id="BDH79300.1"/>
    </source>
</evidence>
<keyword evidence="2" id="KW-1185">Reference proteome</keyword>
<dbReference type="Proteomes" id="UP000831817">
    <property type="component" value="Chromosome"/>
</dbReference>
<protein>
    <submittedName>
        <fullName evidence="1">Uncharacterized protein</fullName>
    </submittedName>
</protein>